<dbReference type="EMBL" id="VDMD01000035">
    <property type="protein sequence ID" value="TRM58477.1"/>
    <property type="molecule type" value="Genomic_DNA"/>
</dbReference>
<keyword evidence="3" id="KW-0274">FAD</keyword>
<keyword evidence="4" id="KW-0560">Oxidoreductase</keyword>
<evidence type="ECO:0000313" key="6">
    <source>
        <dbReference type="EMBL" id="TRM58477.1"/>
    </source>
</evidence>
<organism evidence="6 7">
    <name type="scientific">Schizophyllum amplum</name>
    <dbReference type="NCBI Taxonomy" id="97359"/>
    <lineage>
        <taxon>Eukaryota</taxon>
        <taxon>Fungi</taxon>
        <taxon>Dikarya</taxon>
        <taxon>Basidiomycota</taxon>
        <taxon>Agaricomycotina</taxon>
        <taxon>Agaricomycetes</taxon>
        <taxon>Agaricomycetidae</taxon>
        <taxon>Agaricales</taxon>
        <taxon>Schizophyllaceae</taxon>
        <taxon>Schizophyllum</taxon>
    </lineage>
</organism>
<dbReference type="GO" id="GO:0050661">
    <property type="term" value="F:NADP binding"/>
    <property type="evidence" value="ECO:0007669"/>
    <property type="project" value="InterPro"/>
</dbReference>
<feature type="compositionally biased region" description="Pro residues" evidence="5">
    <location>
        <begin position="336"/>
        <end position="355"/>
    </location>
</feature>
<evidence type="ECO:0008006" key="8">
    <source>
        <dbReference type="Google" id="ProtNLM"/>
    </source>
</evidence>
<dbReference type="GO" id="GO:0050660">
    <property type="term" value="F:flavin adenine dinucleotide binding"/>
    <property type="evidence" value="ECO:0007669"/>
    <property type="project" value="InterPro"/>
</dbReference>
<evidence type="ECO:0000256" key="1">
    <source>
        <dbReference type="ARBA" id="ARBA00009183"/>
    </source>
</evidence>
<dbReference type="Pfam" id="PF00743">
    <property type="entry name" value="FMO-like"/>
    <property type="match status" value="1"/>
</dbReference>
<dbReference type="InterPro" id="IPR050346">
    <property type="entry name" value="FMO-like"/>
</dbReference>
<comment type="similarity">
    <text evidence="1">Belongs to the FMO family.</text>
</comment>
<reference evidence="6 7" key="1">
    <citation type="journal article" date="2019" name="New Phytol.">
        <title>Comparative genomics reveals unique wood-decay strategies and fruiting body development in the Schizophyllaceae.</title>
        <authorList>
            <person name="Almasi E."/>
            <person name="Sahu N."/>
            <person name="Krizsan K."/>
            <person name="Balint B."/>
            <person name="Kovacs G.M."/>
            <person name="Kiss B."/>
            <person name="Cseklye J."/>
            <person name="Drula E."/>
            <person name="Henrissat B."/>
            <person name="Nagy I."/>
            <person name="Chovatia M."/>
            <person name="Adam C."/>
            <person name="LaButti K."/>
            <person name="Lipzen A."/>
            <person name="Riley R."/>
            <person name="Grigoriev I.V."/>
            <person name="Nagy L.G."/>
        </authorList>
    </citation>
    <scope>NUCLEOTIDE SEQUENCE [LARGE SCALE GENOMIC DNA]</scope>
    <source>
        <strain evidence="6 7">NL-1724</strain>
    </source>
</reference>
<proteinExistence type="inferred from homology"/>
<keyword evidence="2" id="KW-0285">Flavoprotein</keyword>
<dbReference type="PANTHER" id="PTHR23023">
    <property type="entry name" value="DIMETHYLANILINE MONOOXYGENASE"/>
    <property type="match status" value="1"/>
</dbReference>
<evidence type="ECO:0000256" key="2">
    <source>
        <dbReference type="ARBA" id="ARBA00022630"/>
    </source>
</evidence>
<evidence type="ECO:0000256" key="3">
    <source>
        <dbReference type="ARBA" id="ARBA00022827"/>
    </source>
</evidence>
<dbReference type="Proteomes" id="UP000320762">
    <property type="component" value="Unassembled WGS sequence"/>
</dbReference>
<gene>
    <name evidence="6" type="ORF">BD626DRAFT_463644</name>
</gene>
<evidence type="ECO:0000256" key="4">
    <source>
        <dbReference type="ARBA" id="ARBA00023002"/>
    </source>
</evidence>
<dbReference type="SUPFAM" id="SSF51905">
    <property type="entry name" value="FAD/NAD(P)-binding domain"/>
    <property type="match status" value="1"/>
</dbReference>
<evidence type="ECO:0000313" key="7">
    <source>
        <dbReference type="Proteomes" id="UP000320762"/>
    </source>
</evidence>
<accession>A0A550C0Z6</accession>
<feature type="region of interest" description="Disordered" evidence="5">
    <location>
        <begin position="443"/>
        <end position="462"/>
    </location>
</feature>
<feature type="compositionally biased region" description="Pro residues" evidence="5">
    <location>
        <begin position="451"/>
        <end position="462"/>
    </location>
</feature>
<name>A0A550C0Z6_9AGAR</name>
<dbReference type="InterPro" id="IPR020946">
    <property type="entry name" value="Flavin_mOase-like"/>
</dbReference>
<dbReference type="GO" id="GO:0004499">
    <property type="term" value="F:N,N-dimethylaniline monooxygenase activity"/>
    <property type="evidence" value="ECO:0007669"/>
    <property type="project" value="InterPro"/>
</dbReference>
<sequence length="535" mass="58459">MYGEQAGHFDRVELVERRDDVGGVWYLDAPPPNTTETHPTETHTTETHTTETHTTETHPTAPRWPSPAYPGLIGNVLPEYLSFSAHTPFPTPAGHPEQPFPTLKETHEYLKGFAEHSERICLKSKRIRLNTEVVRVEERADGQGWDVRLRDWSSTNNGGGAKEITETWDAIVAALGYYDHPVYPDVPGLDAVRAVGLAEHAKTWRGPEGLEGKRVLVIGNANSSNDIAAQLAPVAASPVYRSIRRPALYNFPSLPDERIRDVPAVREYRVVEGEGGKKVSVTLTDGTVIDDIDAVRLGTGYKPFPDFIHVRSRVSDADSACTSLTSFSPLTSPSPSSSPSPPTSPPPLTSLPVPPLTSLMTPPISPHRIPALHRHILYAPNPTLAFNGSAMSYTPFTIADVSGAWLALAWAGEVAYPESVDARLESERERLKGIEAARAEERARAVATSVPPTPGSGAPPPISDPTSLITYNVFGLFEKGYASALRADIVAARPELDRVLPEWNEEKWKARDSMYALKYKALEWAKAQREAGKAA</sequence>
<feature type="compositionally biased region" description="Basic and acidic residues" evidence="5">
    <location>
        <begin position="38"/>
        <end position="56"/>
    </location>
</feature>
<feature type="compositionally biased region" description="Low complexity" evidence="5">
    <location>
        <begin position="326"/>
        <end position="335"/>
    </location>
</feature>
<comment type="caution">
    <text evidence="6">The sequence shown here is derived from an EMBL/GenBank/DDBJ whole genome shotgun (WGS) entry which is preliminary data.</text>
</comment>
<feature type="region of interest" description="Disordered" evidence="5">
    <location>
        <begin position="326"/>
        <end position="359"/>
    </location>
</feature>
<dbReference type="InterPro" id="IPR036188">
    <property type="entry name" value="FAD/NAD-bd_sf"/>
</dbReference>
<protein>
    <recommendedName>
        <fullName evidence="8">FAD/NAD(P)-binding domain-containing protein</fullName>
    </recommendedName>
</protein>
<dbReference type="STRING" id="97359.A0A550C0Z6"/>
<evidence type="ECO:0000256" key="5">
    <source>
        <dbReference type="SAM" id="MobiDB-lite"/>
    </source>
</evidence>
<dbReference type="OrthoDB" id="66881at2759"/>
<keyword evidence="7" id="KW-1185">Reference proteome</keyword>
<dbReference type="AlphaFoldDB" id="A0A550C0Z6"/>
<feature type="region of interest" description="Disordered" evidence="5">
    <location>
        <begin position="29"/>
        <end position="64"/>
    </location>
</feature>
<dbReference type="Gene3D" id="3.50.50.60">
    <property type="entry name" value="FAD/NAD(P)-binding domain"/>
    <property type="match status" value="3"/>
</dbReference>